<sequence>MQAPGNSRPAGEVAKPPQRRAVRKGAPPLQDDTLGALGKEPAPRVRKGKDKEPPVKAPAKERTEPLNFRVTPDFRRAFKRAAAAQDCKKVELLERIFAEWSARNPA</sequence>
<dbReference type="AlphaFoldDB" id="A0A9X0R268"/>
<proteinExistence type="predicted"/>
<gene>
    <name evidence="2" type="ORF">H7965_24225</name>
</gene>
<reference evidence="2" key="1">
    <citation type="submission" date="2020-08" db="EMBL/GenBank/DDBJ databases">
        <authorList>
            <person name="Hu Y."/>
            <person name="Nguyen S.V."/>
            <person name="Li F."/>
            <person name="Fanning S."/>
        </authorList>
    </citation>
    <scope>NUCLEOTIDE SEQUENCE</scope>
    <source>
        <strain evidence="2">SYSU D8009</strain>
    </source>
</reference>
<comment type="caution">
    <text evidence="2">The sequence shown here is derived from an EMBL/GenBank/DDBJ whole genome shotgun (WGS) entry which is preliminary data.</text>
</comment>
<feature type="region of interest" description="Disordered" evidence="1">
    <location>
        <begin position="1"/>
        <end position="68"/>
    </location>
</feature>
<protein>
    <submittedName>
        <fullName evidence="2">Uncharacterized protein</fullName>
    </submittedName>
</protein>
<feature type="compositionally biased region" description="Basic and acidic residues" evidence="1">
    <location>
        <begin position="49"/>
        <end position="64"/>
    </location>
</feature>
<dbReference type="RefSeq" id="WP_186773158.1">
    <property type="nucleotide sequence ID" value="NZ_JACOMF010000053.1"/>
</dbReference>
<name>A0A9X0R268_9PROT</name>
<accession>A0A9X0R268</accession>
<keyword evidence="3" id="KW-1185">Reference proteome</keyword>
<dbReference type="EMBL" id="JACOMF010000053">
    <property type="protein sequence ID" value="MBC4018396.1"/>
    <property type="molecule type" value="Genomic_DNA"/>
</dbReference>
<evidence type="ECO:0000256" key="1">
    <source>
        <dbReference type="SAM" id="MobiDB-lite"/>
    </source>
</evidence>
<evidence type="ECO:0000313" key="2">
    <source>
        <dbReference type="EMBL" id="MBC4018396.1"/>
    </source>
</evidence>
<dbReference type="Proteomes" id="UP000600101">
    <property type="component" value="Unassembled WGS sequence"/>
</dbReference>
<evidence type="ECO:0000313" key="3">
    <source>
        <dbReference type="Proteomes" id="UP000600101"/>
    </source>
</evidence>
<organism evidence="2 3">
    <name type="scientific">Siccirubricoccus deserti</name>
    <dbReference type="NCBI Taxonomy" id="2013562"/>
    <lineage>
        <taxon>Bacteria</taxon>
        <taxon>Pseudomonadati</taxon>
        <taxon>Pseudomonadota</taxon>
        <taxon>Alphaproteobacteria</taxon>
        <taxon>Acetobacterales</taxon>
        <taxon>Roseomonadaceae</taxon>
        <taxon>Siccirubricoccus</taxon>
    </lineage>
</organism>